<dbReference type="EMBL" id="PYXZ01000005">
    <property type="protein sequence ID" value="PUA80641.1"/>
    <property type="molecule type" value="Genomic_DNA"/>
</dbReference>
<dbReference type="InterPro" id="IPR050982">
    <property type="entry name" value="Auxin_biosynth/cation_transpt"/>
</dbReference>
<dbReference type="OrthoDB" id="9808049at2"/>
<dbReference type="GO" id="GO:0004497">
    <property type="term" value="F:monooxygenase activity"/>
    <property type="evidence" value="ECO:0007669"/>
    <property type="project" value="TreeGrafter"/>
</dbReference>
<dbReference type="GO" id="GO:0050660">
    <property type="term" value="F:flavin adenine dinucleotide binding"/>
    <property type="evidence" value="ECO:0007669"/>
    <property type="project" value="TreeGrafter"/>
</dbReference>
<evidence type="ECO:0000313" key="2">
    <source>
        <dbReference type="EMBL" id="PUA80641.1"/>
    </source>
</evidence>
<dbReference type="SUPFAM" id="SSF51905">
    <property type="entry name" value="FAD/NAD(P)-binding domain"/>
    <property type="match status" value="2"/>
</dbReference>
<dbReference type="PANTHER" id="PTHR43539">
    <property type="entry name" value="FLAVIN-BINDING MONOOXYGENASE-LIKE PROTEIN (AFU_ORTHOLOGUE AFUA_4G09220)"/>
    <property type="match status" value="1"/>
</dbReference>
<protein>
    <submittedName>
        <fullName evidence="2">Pyridine nucleotide-disulfide oxidoreductase</fullName>
    </submittedName>
</protein>
<dbReference type="RefSeq" id="WP_108344835.1">
    <property type="nucleotide sequence ID" value="NZ_PYXZ01000005.1"/>
</dbReference>
<evidence type="ECO:0000313" key="3">
    <source>
        <dbReference type="Proteomes" id="UP000244867"/>
    </source>
</evidence>
<keyword evidence="3" id="KW-1185">Reference proteome</keyword>
<comment type="caution">
    <text evidence="2">The sequence shown here is derived from an EMBL/GenBank/DDBJ whole genome shotgun (WGS) entry which is preliminary data.</text>
</comment>
<keyword evidence="1" id="KW-0560">Oxidoreductase</keyword>
<dbReference type="Gene3D" id="3.50.50.60">
    <property type="entry name" value="FAD/NAD(P)-binding domain"/>
    <property type="match status" value="2"/>
</dbReference>
<name>A0A2R7YWE0_9ACTN</name>
<gene>
    <name evidence="2" type="ORF">C7S10_12870</name>
</gene>
<dbReference type="PANTHER" id="PTHR43539:SF78">
    <property type="entry name" value="FLAVIN-CONTAINING MONOOXYGENASE"/>
    <property type="match status" value="1"/>
</dbReference>
<dbReference type="InterPro" id="IPR036188">
    <property type="entry name" value="FAD/NAD-bd_sf"/>
</dbReference>
<accession>A0A2R7YWE0</accession>
<dbReference type="AlphaFoldDB" id="A0A2R7YWE0"/>
<organism evidence="2 3">
    <name type="scientific">Nocardioides currus</name>
    <dbReference type="NCBI Taxonomy" id="2133958"/>
    <lineage>
        <taxon>Bacteria</taxon>
        <taxon>Bacillati</taxon>
        <taxon>Actinomycetota</taxon>
        <taxon>Actinomycetes</taxon>
        <taxon>Propionibacteriales</taxon>
        <taxon>Nocardioidaceae</taxon>
        <taxon>Nocardioides</taxon>
    </lineage>
</organism>
<sequence>MTITTGAVDTVVIGAGHAGLAVSRLLTDAGRDHVVLDRGRVGERWRSERWDSLHLLTPSWMTRLPGWGYTGPEPDGYLSAGAFVGLLEAYAASFHAPVVERTTVLSVAATGQDVRRFRVETTAGTWHARHLVLATGPHGTPIVPAALTGPRRAEGVEVVTSNDYRNPARLAPGGVLVVGASASGVQIADELNRAGREVTLAVGRHTRIPRRYRGVDIFWWLEATGRLARTIDEVPDPEAARRETSLQLVGRGDGTRAVPDLDLGTLQDQGVRLAGRLEAVSGHHATFRDDLSATVAAADTATYKLLDSIDRFVDRAGLADQVWGGRWPRPVTVRPTPERLDLRAAGIATVLVAAGYRPDPLPWLHLPVTDGEGRFVQRRGVTPVEGVYVVGQRFQHRRDSGYIDGARHDAEAVVSHLLAASDDRRGIRTMSQETAL</sequence>
<proteinExistence type="predicted"/>
<dbReference type="PRINTS" id="PR00411">
    <property type="entry name" value="PNDRDTASEI"/>
</dbReference>
<dbReference type="Proteomes" id="UP000244867">
    <property type="component" value="Unassembled WGS sequence"/>
</dbReference>
<reference evidence="2 3" key="1">
    <citation type="submission" date="2018-03" db="EMBL/GenBank/DDBJ databases">
        <authorList>
            <person name="Keele B.F."/>
        </authorList>
    </citation>
    <scope>NUCLEOTIDE SEQUENCE [LARGE SCALE GENOMIC DNA]</scope>
    <source>
        <strain evidence="2 3">IB-3</strain>
    </source>
</reference>
<dbReference type="PRINTS" id="PR00368">
    <property type="entry name" value="FADPNR"/>
</dbReference>
<evidence type="ECO:0000256" key="1">
    <source>
        <dbReference type="ARBA" id="ARBA00023002"/>
    </source>
</evidence>
<dbReference type="Pfam" id="PF13738">
    <property type="entry name" value="Pyr_redox_3"/>
    <property type="match status" value="1"/>
</dbReference>